<evidence type="ECO:0000256" key="5">
    <source>
        <dbReference type="ARBA" id="ARBA00023242"/>
    </source>
</evidence>
<accession>A0A6G1HRG6</accession>
<dbReference type="OrthoDB" id="77564at2759"/>
<evidence type="ECO:0000256" key="2">
    <source>
        <dbReference type="ARBA" id="ARBA00004123"/>
    </source>
</evidence>
<comment type="function">
    <text evidence="1">Has a role in a nucleosome assembly pathway that is required for the integrity of heterochromatin and proper chromosome segregation.</text>
</comment>
<dbReference type="GO" id="GO:0005634">
    <property type="term" value="C:nucleus"/>
    <property type="evidence" value="ECO:0007669"/>
    <property type="project" value="UniProtKB-SubCell"/>
</dbReference>
<comment type="subcellular location">
    <subcellularLocation>
        <location evidence="2">Nucleus</location>
    </subcellularLocation>
</comment>
<dbReference type="GO" id="GO:0006325">
    <property type="term" value="P:chromatin organization"/>
    <property type="evidence" value="ECO:0007669"/>
    <property type="project" value="InterPro"/>
</dbReference>
<dbReference type="GO" id="GO:0031491">
    <property type="term" value="F:nucleosome binding"/>
    <property type="evidence" value="ECO:0007669"/>
    <property type="project" value="TreeGrafter"/>
</dbReference>
<feature type="compositionally biased region" description="Low complexity" evidence="6">
    <location>
        <begin position="335"/>
        <end position="367"/>
    </location>
</feature>
<evidence type="ECO:0000256" key="1">
    <source>
        <dbReference type="ARBA" id="ARBA00002687"/>
    </source>
</evidence>
<feature type="region of interest" description="Disordered" evidence="6">
    <location>
        <begin position="1714"/>
        <end position="1762"/>
    </location>
</feature>
<feature type="compositionally biased region" description="Polar residues" evidence="6">
    <location>
        <begin position="441"/>
        <end position="450"/>
    </location>
</feature>
<keyword evidence="5" id="KW-0539">Nucleus</keyword>
<dbReference type="PANTHER" id="PTHR15502">
    <property type="entry name" value="CALCINEURIN-BINDING PROTEIN CABIN 1-RELATED"/>
    <property type="match status" value="1"/>
</dbReference>
<feature type="compositionally biased region" description="Acidic residues" evidence="6">
    <location>
        <begin position="1802"/>
        <end position="1818"/>
    </location>
</feature>
<dbReference type="EMBL" id="ML996700">
    <property type="protein sequence ID" value="KAF2398501.1"/>
    <property type="molecule type" value="Genomic_DNA"/>
</dbReference>
<feature type="region of interest" description="Disordered" evidence="6">
    <location>
        <begin position="324"/>
        <end position="450"/>
    </location>
</feature>
<dbReference type="InterPro" id="IPR033053">
    <property type="entry name" value="Hir3/CABIN1"/>
</dbReference>
<keyword evidence="8" id="KW-1185">Reference proteome</keyword>
<evidence type="ECO:0000313" key="7">
    <source>
        <dbReference type="EMBL" id="KAF2398501.1"/>
    </source>
</evidence>
<protein>
    <recommendedName>
        <fullName evidence="4">Histone transcription regulator 3 homolog</fullName>
    </recommendedName>
</protein>
<evidence type="ECO:0000256" key="4">
    <source>
        <dbReference type="ARBA" id="ARBA00014848"/>
    </source>
</evidence>
<sequence>MSTFTALNIDYDKNIAEPDVDDTKELQIEDALKLYQTALKYHIEGPRSFDKAAEAYKELFESEIFKYIESQSEFRREEVDGAIEGLEDFSQILVDVDPVQLVTSGESAPNTLPQILHLSYKSYGQFLLDQLPHSLDRITSRAKEPLNNFAEALDKDDTDLELWRNAATVASIVGSVRIARYCLESMLDTEEEGMETALGIPAIEELYAKEKLEVLVKAVQDDLAGYLVPLSDVGRKRLSEKLMKRLDGPFHVIQPSYETIAYRKSQPVQPSRHFFAVPTRNWDSVGRAIVSNRMQEVEGTVYNGPNFAVGFTLPEPEDTEIENAPEVESPKHISDSSNVVEDVPSVPEEVPALGPGSDAAVASVASADDQDVKLEEAEAQTETSHADQATPEAKDDVPNTAEKGRKRSTDSAGFPDTVEGVRLRSKRIRARETLDGPSEPVVSTSNKDQLETHIQSDGWLFETVEQLFSKINVEGLGPVQTLEDLEDSNDSTATSVQDPMAPAKKDLYEASKISSLLMLRLLTDGAEGDNIDDLGSASRKNGLHAVLGHANAGASRACKKPVVGPSEGLANWVEAINTKWTSENEAAWEFLLVFLKCSTFPSGLGASSSSYMMHRWPEALKTVIVQLAVGFDEFVYQEASNLITEISDKVLKHETLGLGCLLDEDELVVIEMVENFFELHLDVYSRIKHPESGVDLEKRTAQKHTLDRWSLLANTGLNLRGVTEQLDELALRHLWSTVFHLSVSDDVSQSQIIDCMSQMKGTLLSLGDPCIELQNNAVIPEISVAAVNQELNKISMRDFFVKLFSNEKEDPATAIENLEPLLELALSHSTGQNSGQDENASTSVSRGQVLPLEEMSSFLGKTDLILRLSLLQRLRQAYAGIDYPPGVILSYFRSIRLLVDELTSPSYLDLPSEKRRLLIFRWLHLANAFVDKVLVLVNETTEPYEYLGADDLAATMTSLVRLVRLLHSINLYNDSIRAELVPAPSMDGRRNMTFDVIWTKLNNLQLRVWILLYSLFNEAIEQHSEAFPTPAECRLELLRSLHNALGYRRVCAAAGKELLLLMKEEFLKLSDLETAHDELGQVLFDLYGLRCSPASVEPIDHGCMNTENLSRRPALQLLGFVMSQARKVPAKELSKTELKTTIESVHTALGRKGSADSAHNRKIYNQYINANVDQRQIYDALRGTLELPTKELSPEKAPVSAQGWSFLMGSIALSKFRSVKRISPGPIEDLISAVGYFMQDLEYSTENWETWYRTAQTYDLQLEELVSWSAEKLNLQTHEVLYYQRAAIHCYTMAVSRAVKYGEPSSEVTAKVAEMYADFGTRLYSCSREPFGMQAFQFRPNEDRFYSGDTMYKGAPFPSMRLYSVWKVAAALYRRSLNRSPNNWFTHYMLGKCLWKMYTADDDTRSREEPPNLEELLSPFIRAIETLPRRDSRKEPILEPHYKLVSIIHKLVQRRDLVPEAASKILETTPYSRDVGSSSDIDSWEPYVLSLLKVLRSADKSNWHHRMTARAAHVIYDESATDLLAAVAAKSELSMFTKTMSLQVWKPEHERPGRHFVYTSRYLRFYVRILAQIDDRVSMEMLIKRLRRKQHEFFDHARLWHETCVTYLKLLRRAGKVPDGHEETVFKSMHYDDFTIRSDRLEAWCHRPDNTNPTLDILRDVIDLKKTNNGLMKPTLIDDLVCDTYAKLYDQIVPMLSPPTPDPATLAASRPMSLTNVMNPDAPAEPAQRAPRKGVGRRELQRRAEAAVTKPVGPSAVPVPAPRAEPLKDVTVQVVIHSPAVGRVSAGVTPGVSAPGSVHDSADDESELSELDEEEMEEVGSGLERGVY</sequence>
<reference evidence="7" key="1">
    <citation type="journal article" date="2020" name="Stud. Mycol.">
        <title>101 Dothideomycetes genomes: a test case for predicting lifestyles and emergence of pathogens.</title>
        <authorList>
            <person name="Haridas S."/>
            <person name="Albert R."/>
            <person name="Binder M."/>
            <person name="Bloem J."/>
            <person name="Labutti K."/>
            <person name="Salamov A."/>
            <person name="Andreopoulos B."/>
            <person name="Baker S."/>
            <person name="Barry K."/>
            <person name="Bills G."/>
            <person name="Bluhm B."/>
            <person name="Cannon C."/>
            <person name="Castanera R."/>
            <person name="Culley D."/>
            <person name="Daum C."/>
            <person name="Ezra D."/>
            <person name="Gonzalez J."/>
            <person name="Henrissat B."/>
            <person name="Kuo A."/>
            <person name="Liang C."/>
            <person name="Lipzen A."/>
            <person name="Lutzoni F."/>
            <person name="Magnuson J."/>
            <person name="Mondo S."/>
            <person name="Nolan M."/>
            <person name="Ohm R."/>
            <person name="Pangilinan J."/>
            <person name="Park H.-J."/>
            <person name="Ramirez L."/>
            <person name="Alfaro M."/>
            <person name="Sun H."/>
            <person name="Tritt A."/>
            <person name="Yoshinaga Y."/>
            <person name="Zwiers L.-H."/>
            <person name="Turgeon B."/>
            <person name="Goodwin S."/>
            <person name="Spatafora J."/>
            <person name="Crous P."/>
            <person name="Grigoriev I."/>
        </authorList>
    </citation>
    <scope>NUCLEOTIDE SEQUENCE</scope>
    <source>
        <strain evidence="7">CBS 262.69</strain>
    </source>
</reference>
<dbReference type="GO" id="GO:0000417">
    <property type="term" value="C:HIR complex"/>
    <property type="evidence" value="ECO:0007669"/>
    <property type="project" value="TreeGrafter"/>
</dbReference>
<feature type="compositionally biased region" description="Basic and acidic residues" evidence="6">
    <location>
        <begin position="1736"/>
        <end position="1745"/>
    </location>
</feature>
<proteinExistence type="inferred from homology"/>
<evidence type="ECO:0000256" key="6">
    <source>
        <dbReference type="SAM" id="MobiDB-lite"/>
    </source>
</evidence>
<comment type="similarity">
    <text evidence="3">Belongs to the HIR3 family.</text>
</comment>
<evidence type="ECO:0000313" key="8">
    <source>
        <dbReference type="Proteomes" id="UP000799640"/>
    </source>
</evidence>
<gene>
    <name evidence="7" type="ORF">EJ06DRAFT_497229</name>
</gene>
<feature type="region of interest" description="Disordered" evidence="6">
    <location>
        <begin position="1783"/>
        <end position="1828"/>
    </location>
</feature>
<dbReference type="PANTHER" id="PTHR15502:SF7">
    <property type="entry name" value="CALCINEURIN-BINDING PROTEIN CABIN-1"/>
    <property type="match status" value="1"/>
</dbReference>
<dbReference type="Proteomes" id="UP000799640">
    <property type="component" value="Unassembled WGS sequence"/>
</dbReference>
<organism evidence="7 8">
    <name type="scientific">Trichodelitschia bisporula</name>
    <dbReference type="NCBI Taxonomy" id="703511"/>
    <lineage>
        <taxon>Eukaryota</taxon>
        <taxon>Fungi</taxon>
        <taxon>Dikarya</taxon>
        <taxon>Ascomycota</taxon>
        <taxon>Pezizomycotina</taxon>
        <taxon>Dothideomycetes</taxon>
        <taxon>Dothideomycetes incertae sedis</taxon>
        <taxon>Phaeotrichales</taxon>
        <taxon>Phaeotrichaceae</taxon>
        <taxon>Trichodelitschia</taxon>
    </lineage>
</organism>
<evidence type="ECO:0000256" key="3">
    <source>
        <dbReference type="ARBA" id="ARBA00007335"/>
    </source>
</evidence>
<feature type="compositionally biased region" description="Low complexity" evidence="6">
    <location>
        <begin position="1819"/>
        <end position="1828"/>
    </location>
</feature>
<name>A0A6G1HRG6_9PEZI</name>